<dbReference type="RefSeq" id="YP_010110792.1">
    <property type="nucleotide sequence ID" value="NC_055874.1"/>
</dbReference>
<evidence type="ECO:0000313" key="2">
    <source>
        <dbReference type="Proteomes" id="UP000594037"/>
    </source>
</evidence>
<dbReference type="GeneID" id="65129112"/>
<sequence length="32" mass="3679">MVLINTTQTKLKEGDAEVPPIKRITIKQQRND</sequence>
<organism evidence="1 2">
    <name type="scientific">uncultured phage cr3_1</name>
    <dbReference type="NCBI Taxonomy" id="2772065"/>
    <lineage>
        <taxon>Viruses</taxon>
        <taxon>Duplodnaviria</taxon>
        <taxon>Heunggongvirae</taxon>
        <taxon>Uroviricota</taxon>
        <taxon>Caudoviricetes</taxon>
        <taxon>Crassvirales</taxon>
        <taxon>Intestiviridae</taxon>
        <taxon>Crudevirinae</taxon>
        <taxon>Diorhovirus</taxon>
        <taxon>Diorhovirus intestinalis</taxon>
    </lineage>
</organism>
<reference evidence="1 2" key="1">
    <citation type="submission" date="2020-07" db="EMBL/GenBank/DDBJ databases">
        <title>Taxonomic proposal: Crassvirales, a new order of highly abundant and diverse bacterial viruses.</title>
        <authorList>
            <person name="Shkoporov A.N."/>
            <person name="Stockdale S.R."/>
            <person name="Guerin E."/>
            <person name="Ross R.P."/>
            <person name="Hill C."/>
        </authorList>
    </citation>
    <scope>NUCLEOTIDE SEQUENCE [LARGE SCALE GENOMIC DNA]</scope>
</reference>
<keyword evidence="2" id="KW-1185">Reference proteome</keyword>
<protein>
    <submittedName>
        <fullName evidence="1">Uncharacterized protein</fullName>
    </submittedName>
</protein>
<dbReference type="Proteomes" id="UP000594037">
    <property type="component" value="Segment"/>
</dbReference>
<evidence type="ECO:0000313" key="1">
    <source>
        <dbReference type="EMBL" id="QOR58634.1"/>
    </source>
</evidence>
<dbReference type="KEGG" id="vg:65129112"/>
<proteinExistence type="predicted"/>
<name>A0A7M1RX01_9CAUD</name>
<accession>A0A7M1RX01</accession>
<dbReference type="EMBL" id="MT774381">
    <property type="protein sequence ID" value="QOR58634.1"/>
    <property type="molecule type" value="Genomic_DNA"/>
</dbReference>